<reference evidence="2" key="1">
    <citation type="submission" date="2015-07" db="EMBL/GenBank/DDBJ databases">
        <title>Adaptation to a free-living lifestyle via gene acquisitions in the diplomonad Trepomonas sp. PC1.</title>
        <authorList>
            <person name="Xu F."/>
            <person name="Jerlstrom-Hultqvist J."/>
            <person name="Kolisko M."/>
            <person name="Simpson A.G.B."/>
            <person name="Roger A.J."/>
            <person name="Svard S.G."/>
            <person name="Andersson J.O."/>
        </authorList>
    </citation>
    <scope>NUCLEOTIDE SEQUENCE</scope>
    <source>
        <strain evidence="2">PC1</strain>
    </source>
</reference>
<keyword evidence="1" id="KW-0812">Transmembrane</keyword>
<feature type="non-terminal residue" evidence="2">
    <location>
        <position position="647"/>
    </location>
</feature>
<feature type="transmembrane region" description="Helical" evidence="1">
    <location>
        <begin position="428"/>
        <end position="449"/>
    </location>
</feature>
<gene>
    <name evidence="2" type="ORF">TPC1_30392</name>
</gene>
<feature type="transmembrane region" description="Helical" evidence="1">
    <location>
        <begin position="317"/>
        <end position="340"/>
    </location>
</feature>
<proteinExistence type="predicted"/>
<sequence>KSKERDENEYFLQLLDNFHEYNLLLTQIKKQKVLSNNQLFYDLFILTIKRFYQFETDQEKLIEQYLTFKAKYFDDQKALSIENLNHKIVNNFAADSLEQTVQIASIQHAKNDQIQQNTINSFRKTKIDQNSIVQAKIVAFDEKHIDYKLMTNGFAIFLFISGIIGTLILAAMNILISLDINNFGDVSTDQQIAHSSFLNNIQNTVWMTQAITSYDSGKYVPIDQIEKIIKLSDDTLGSFSDIQDIWNPVLILHPNMIFNQTSSSYQHKTNIFISTIRNIQKSTPFYNNEQKEVIQSLMTAFSNQKIKYFAQNNENQMIVYLILLVVIIPTIQLLMFSSFLNVVHKEFSFLYKLIVNIPKQVKIALFQVQKQMQAQKKRFLNIHKANVFQFFDSIITGSYNEQPPQIEQMNIVMQKHEGKQPINGIKNVIRFFTMFIILFIMVFTLCINYDKKVFSRMLKQKEPSFYELKKNIEYLKSSRMMNVYAKSFVNQNSSYAKQKYDQMINGIKIEQQFVNIQQILQKMEVYNKQEVLTYISKLLAMVGQSAQLNQIAIQKFQDQNTTIDFVFQFFENSQCQSEDIYQMNSNDILNSCYKTYLDAKIEQLSDYLLHQLDHQLSTLLITENNDYLVLKQFMTVQITKYQFIEDD</sequence>
<keyword evidence="1" id="KW-0472">Membrane</keyword>
<protein>
    <recommendedName>
        <fullName evidence="3">Transmembrane protein</fullName>
    </recommendedName>
</protein>
<feature type="non-terminal residue" evidence="2">
    <location>
        <position position="1"/>
    </location>
</feature>
<feature type="transmembrane region" description="Helical" evidence="1">
    <location>
        <begin position="154"/>
        <end position="176"/>
    </location>
</feature>
<evidence type="ECO:0000313" key="2">
    <source>
        <dbReference type="EMBL" id="JAP90113.1"/>
    </source>
</evidence>
<dbReference type="AlphaFoldDB" id="A0A146JZK5"/>
<evidence type="ECO:0000256" key="1">
    <source>
        <dbReference type="SAM" id="Phobius"/>
    </source>
</evidence>
<evidence type="ECO:0008006" key="3">
    <source>
        <dbReference type="Google" id="ProtNLM"/>
    </source>
</evidence>
<name>A0A146JZK5_9EUKA</name>
<organism evidence="2">
    <name type="scientific">Trepomonas sp. PC1</name>
    <dbReference type="NCBI Taxonomy" id="1076344"/>
    <lineage>
        <taxon>Eukaryota</taxon>
        <taxon>Metamonada</taxon>
        <taxon>Diplomonadida</taxon>
        <taxon>Hexamitidae</taxon>
        <taxon>Hexamitinae</taxon>
        <taxon>Trepomonas</taxon>
    </lineage>
</organism>
<dbReference type="EMBL" id="GDID01006493">
    <property type="protein sequence ID" value="JAP90113.1"/>
    <property type="molecule type" value="Transcribed_RNA"/>
</dbReference>
<keyword evidence="1" id="KW-1133">Transmembrane helix</keyword>
<accession>A0A146JZK5</accession>